<dbReference type="Gene3D" id="4.10.870.10">
    <property type="entry name" value="Endo-1,4-beta-glucanase f. Domain 3"/>
    <property type="match status" value="1"/>
</dbReference>
<proteinExistence type="predicted"/>
<dbReference type="InterPro" id="IPR023309">
    <property type="entry name" value="Endo-1-4-beta-glucanase_dom2"/>
</dbReference>
<gene>
    <name evidence="9" type="ORF">LY90DRAFT_390705</name>
</gene>
<dbReference type="Pfam" id="PF02011">
    <property type="entry name" value="Glyco_hydro_48"/>
    <property type="match status" value="1"/>
</dbReference>
<keyword evidence="5" id="KW-0119">Carbohydrate metabolism</keyword>
<name>A0A1Y2AG22_9FUNG</name>
<dbReference type="Proteomes" id="UP000193920">
    <property type="component" value="Unassembled WGS sequence"/>
</dbReference>
<dbReference type="InterPro" id="IPR002883">
    <property type="entry name" value="CBM10/Dockerin_dom"/>
</dbReference>
<organism evidence="9 10">
    <name type="scientific">Neocallimastix californiae</name>
    <dbReference type="NCBI Taxonomy" id="1754190"/>
    <lineage>
        <taxon>Eukaryota</taxon>
        <taxon>Fungi</taxon>
        <taxon>Fungi incertae sedis</taxon>
        <taxon>Chytridiomycota</taxon>
        <taxon>Chytridiomycota incertae sedis</taxon>
        <taxon>Neocallimastigomycetes</taxon>
        <taxon>Neocallimastigales</taxon>
        <taxon>Neocallimastigaceae</taxon>
        <taxon>Neocallimastix</taxon>
    </lineage>
</organism>
<evidence type="ECO:0000256" key="5">
    <source>
        <dbReference type="ARBA" id="ARBA00023277"/>
    </source>
</evidence>
<dbReference type="InterPro" id="IPR012341">
    <property type="entry name" value="6hp_glycosidase-like_sf"/>
</dbReference>
<keyword evidence="4" id="KW-0136">Cellulose degradation</keyword>
<dbReference type="PROSITE" id="PS51763">
    <property type="entry name" value="CBM10"/>
    <property type="match status" value="3"/>
</dbReference>
<keyword evidence="6 9" id="KW-0326">Glycosidase</keyword>
<evidence type="ECO:0000256" key="4">
    <source>
        <dbReference type="ARBA" id="ARBA00023001"/>
    </source>
</evidence>
<comment type="caution">
    <text evidence="9">The sequence shown here is derived from an EMBL/GenBank/DDBJ whole genome shotgun (WGS) entry which is preliminary data.</text>
</comment>
<dbReference type="GO" id="GO:0008810">
    <property type="term" value="F:cellulase activity"/>
    <property type="evidence" value="ECO:0007669"/>
    <property type="project" value="InterPro"/>
</dbReference>
<dbReference type="InterPro" id="IPR009034">
    <property type="entry name" value="Dockerin_dom_fun_sf"/>
</dbReference>
<evidence type="ECO:0000256" key="7">
    <source>
        <dbReference type="ARBA" id="ARBA00023326"/>
    </source>
</evidence>
<sequence>MLSLKIRYFKYFILLKYILSIGAVPTKPPLPSFLEIYKNHYNKLNLHNSTSSFYNLDSIPYTTLETLYIDQTVDYGHITTIKEFSYKLWIEAIQGKISGKWKSFVNAWNIFEMNMIPKEENQRGSYIYYSNNHNSQNNQDTLYKSLNEYYQTWSIYLPHYKIDTDNWNMYFSKSNEKRFINTYKNNNKDSIWSSLTYPSLINSKDFVNPYVKADSPEMKQWEYISDSKYVSKIIETIYWAYCWSNEQKKRKFMDTILKKVLRMSDYMLYFINSNESLQEFNVESKDDDLNYLVSRYFSWKGDIHGKWLTKKVSSNIIGIGSQNPLVAYILSNIKEFKSDNEDIILKWKKTYKRQIEFIRWLQSSEGAIVGNAIYISSSIEINKVPTFYNLVFSNNSNEEENNLFSTQCFVFESIAELYYITKDKDIETILFKWLDWVLTVFHLTSDRSFRIPNRLSFEGQPEKWIPNTKIKDHKNKHLNVIIEDFNNDLGVAASLSKILLWVGKKINNEDYLTLGREILERQEILNKDEDGYATEEKFYQYRLFNKKLPIQKDFKGVYGRSTKINDKSSFLSIRPYYKRDKNWKKIQTFLDKGTPVPKFRYHRFWEQCEILSAQGLYSLLYTKYYPEPKCCKPYVCDAAMKLGYRCCSSCEIKYIDNNIKYGYEDGEWCGIPDECYEPVVLCRHATRFGFPCCEKCILQYVDDFGNWGFENDNWCGISPNICDSFYTEKNRKCKEVKGYECCEGCTVEYEENNIKWGYENRNWCVIPYSC</sequence>
<evidence type="ECO:0000259" key="8">
    <source>
        <dbReference type="PROSITE" id="PS51763"/>
    </source>
</evidence>
<dbReference type="Gene3D" id="2.170.160.10">
    <property type="entry name" value="Endo-1,4-beta-glucanase f. Domain 2"/>
    <property type="match status" value="1"/>
</dbReference>
<feature type="domain" description="CBM10" evidence="8">
    <location>
        <begin position="732"/>
        <end position="767"/>
    </location>
</feature>
<dbReference type="STRING" id="1754190.A0A1Y2AG22"/>
<dbReference type="Gene3D" id="1.50.10.10">
    <property type="match status" value="1"/>
</dbReference>
<keyword evidence="10" id="KW-1185">Reference proteome</keyword>
<keyword evidence="2" id="KW-0677">Repeat</keyword>
<keyword evidence="1" id="KW-0732">Signal</keyword>
<evidence type="ECO:0000256" key="3">
    <source>
        <dbReference type="ARBA" id="ARBA00022801"/>
    </source>
</evidence>
<evidence type="ECO:0000256" key="6">
    <source>
        <dbReference type="ARBA" id="ARBA00023295"/>
    </source>
</evidence>
<evidence type="ECO:0000313" key="10">
    <source>
        <dbReference type="Proteomes" id="UP000193920"/>
    </source>
</evidence>
<keyword evidence="3" id="KW-0378">Hydrolase</keyword>
<reference evidence="9 10" key="1">
    <citation type="submission" date="2016-08" db="EMBL/GenBank/DDBJ databases">
        <title>A Parts List for Fungal Cellulosomes Revealed by Comparative Genomics.</title>
        <authorList>
            <consortium name="DOE Joint Genome Institute"/>
            <person name="Haitjema C.H."/>
            <person name="Gilmore S.P."/>
            <person name="Henske J.K."/>
            <person name="Solomon K.V."/>
            <person name="De Groot R."/>
            <person name="Kuo A."/>
            <person name="Mondo S.J."/>
            <person name="Salamov A.A."/>
            <person name="Labutti K."/>
            <person name="Zhao Z."/>
            <person name="Chiniquy J."/>
            <person name="Barry K."/>
            <person name="Brewer H.M."/>
            <person name="Purvine S.O."/>
            <person name="Wright A.T."/>
            <person name="Boxma B."/>
            <person name="Van Alen T."/>
            <person name="Hackstein J.H."/>
            <person name="Baker S.E."/>
            <person name="Grigoriev I.V."/>
            <person name="O'Malley M.A."/>
        </authorList>
    </citation>
    <scope>NUCLEOTIDE SEQUENCE [LARGE SCALE GENOMIC DNA]</scope>
    <source>
        <strain evidence="9 10">G1</strain>
    </source>
</reference>
<evidence type="ECO:0000313" key="9">
    <source>
        <dbReference type="EMBL" id="ORY21412.1"/>
    </source>
</evidence>
<dbReference type="Gene3D" id="3.90.1220.10">
    <property type="entry name" value="Cellulose docking domain, dockering"/>
    <property type="match status" value="3"/>
</dbReference>
<feature type="domain" description="CBM10" evidence="8">
    <location>
        <begin position="682"/>
        <end position="718"/>
    </location>
</feature>
<dbReference type="OrthoDB" id="2104167at2759"/>
<evidence type="ECO:0000256" key="2">
    <source>
        <dbReference type="ARBA" id="ARBA00022737"/>
    </source>
</evidence>
<dbReference type="Pfam" id="PF02013">
    <property type="entry name" value="CBM_10"/>
    <property type="match status" value="3"/>
</dbReference>
<protein>
    <submittedName>
        <fullName evidence="9">Six-hairpin glycosidase</fullName>
    </submittedName>
</protein>
<dbReference type="EMBL" id="MCOG01000266">
    <property type="protein sequence ID" value="ORY21412.1"/>
    <property type="molecule type" value="Genomic_DNA"/>
</dbReference>
<dbReference type="SUPFAM" id="SSF48208">
    <property type="entry name" value="Six-hairpin glycosidases"/>
    <property type="match status" value="1"/>
</dbReference>
<dbReference type="InterPro" id="IPR027390">
    <property type="entry name" value="Endoglucanase_F_dom3"/>
</dbReference>
<dbReference type="InterPro" id="IPR008928">
    <property type="entry name" value="6-hairpin_glycosidase_sf"/>
</dbReference>
<keyword evidence="7" id="KW-0624">Polysaccharide degradation</keyword>
<dbReference type="GO" id="GO:0030245">
    <property type="term" value="P:cellulose catabolic process"/>
    <property type="evidence" value="ECO:0007669"/>
    <property type="project" value="UniProtKB-KW"/>
</dbReference>
<dbReference type="PRINTS" id="PR00844">
    <property type="entry name" value="GLHYDRLASE48"/>
</dbReference>
<evidence type="ECO:0000256" key="1">
    <source>
        <dbReference type="ARBA" id="ARBA00022729"/>
    </source>
</evidence>
<dbReference type="SUPFAM" id="SSF64571">
    <property type="entry name" value="Cellulose docking domain, dockering"/>
    <property type="match status" value="3"/>
</dbReference>
<feature type="domain" description="CBM10" evidence="8">
    <location>
        <begin position="635"/>
        <end position="672"/>
    </location>
</feature>
<accession>A0A1Y2AG22</accession>
<dbReference type="InterPro" id="IPR000556">
    <property type="entry name" value="Glyco_hydro_48F"/>
</dbReference>
<dbReference type="AlphaFoldDB" id="A0A1Y2AG22"/>